<evidence type="ECO:0000256" key="1">
    <source>
        <dbReference type="ARBA" id="ARBA00022679"/>
    </source>
</evidence>
<dbReference type="PANTHER" id="PTHR46401">
    <property type="entry name" value="GLYCOSYLTRANSFERASE WBBK-RELATED"/>
    <property type="match status" value="1"/>
</dbReference>
<sequence>MDAVAKKKRVLIGNIFFSPTSFGGATVVAENMALELKNTHDWDVVVVANVDDPALPYYSMRRYSTLGIDVIGVKIPEHRINAADSWHNERFDEIFGQILDRVKPDVVHMHCVQNMGATCLEEVKSRKIPLVTTVHDCWWLCERQFMINSMGRYCHQETINPDVCRHCVDDLAITRRRTKILHSALKSSDLLLFPSNFHRNLHLLNGFPAEKCLVNKNGVKPPKTDFNRSKRPEYTGVRFGFVGGPGPIKGAMLIHKAFNEIEASNYELKVVDAGAARNETWKHDPTWKIPGKVTFVPPYTQESMDEFFSEIDVLLFPSQWKESFGLTVREAMIRGVWVIASDAGGLSEDCIDGVNATVIPLSSDHSYLKKAITNILDYELPIVRETRHISLIQDQGDQLNQTLMKLLDTKVSKRIEVPECQ</sequence>
<dbReference type="OrthoDB" id="9062832at2"/>
<gene>
    <name evidence="5" type="ORF">GTQ55_08040</name>
    <name evidence="4" type="ORF">HNQ53_000786</name>
</gene>
<dbReference type="AlphaFoldDB" id="A0A6P1TBC1"/>
<dbReference type="Pfam" id="PF00534">
    <property type="entry name" value="Glycos_transf_1"/>
    <property type="match status" value="1"/>
</dbReference>
<dbReference type="GO" id="GO:0016757">
    <property type="term" value="F:glycosyltransferase activity"/>
    <property type="evidence" value="ECO:0007669"/>
    <property type="project" value="InterPro"/>
</dbReference>
<evidence type="ECO:0000259" key="3">
    <source>
        <dbReference type="Pfam" id="PF13439"/>
    </source>
</evidence>
<evidence type="ECO:0000313" key="4">
    <source>
        <dbReference type="EMBL" id="MBB5210598.1"/>
    </source>
</evidence>
<dbReference type="SUPFAM" id="SSF53756">
    <property type="entry name" value="UDP-Glycosyltransferase/glycogen phosphorylase"/>
    <property type="match status" value="1"/>
</dbReference>
<evidence type="ECO:0000313" key="7">
    <source>
        <dbReference type="Proteomes" id="UP000563601"/>
    </source>
</evidence>
<evidence type="ECO:0000313" key="6">
    <source>
        <dbReference type="Proteomes" id="UP000464675"/>
    </source>
</evidence>
<dbReference type="PANTHER" id="PTHR46401:SF2">
    <property type="entry name" value="GLYCOSYLTRANSFERASE WBBK-RELATED"/>
    <property type="match status" value="1"/>
</dbReference>
<protein>
    <submittedName>
        <fullName evidence="4 5">Glycosyltransferase</fullName>
    </submittedName>
</protein>
<feature type="domain" description="Glycosyltransferase subfamily 4-like N-terminal" evidence="3">
    <location>
        <begin position="22"/>
        <end position="220"/>
    </location>
</feature>
<reference evidence="4 7" key="2">
    <citation type="submission" date="2020-08" db="EMBL/GenBank/DDBJ databases">
        <title>Genomic Encyclopedia of Type Strains, Phase IV (KMG-IV): sequencing the most valuable type-strain genomes for metagenomic binning, comparative biology and taxonomic classification.</title>
        <authorList>
            <person name="Goeker M."/>
        </authorList>
    </citation>
    <scope>NUCLEOTIDE SEQUENCE [LARGE SCALE GENOMIC DNA]</scope>
    <source>
        <strain evidence="4 7">DSM 11525</strain>
    </source>
</reference>
<dbReference type="RefSeq" id="WP_161858263.1">
    <property type="nucleotide sequence ID" value="NZ_CP047491.1"/>
</dbReference>
<proteinExistence type="predicted"/>
<dbReference type="EMBL" id="CP047491">
    <property type="protein sequence ID" value="QHQ38936.1"/>
    <property type="molecule type" value="Genomic_DNA"/>
</dbReference>
<dbReference type="EMBL" id="JACHHR010000001">
    <property type="protein sequence ID" value="MBB5210598.1"/>
    <property type="molecule type" value="Genomic_DNA"/>
</dbReference>
<accession>A0A6P1TBC1</accession>
<evidence type="ECO:0000313" key="5">
    <source>
        <dbReference type="EMBL" id="QHQ38936.1"/>
    </source>
</evidence>
<keyword evidence="1" id="KW-0808">Transferase</keyword>
<dbReference type="Proteomes" id="UP000563601">
    <property type="component" value="Unassembled WGS sequence"/>
</dbReference>
<organism evidence="4 7">
    <name type="scientific">Microbulbifer hydrolyticus</name>
    <dbReference type="NCBI Taxonomy" id="48074"/>
    <lineage>
        <taxon>Bacteria</taxon>
        <taxon>Pseudomonadati</taxon>
        <taxon>Pseudomonadota</taxon>
        <taxon>Gammaproteobacteria</taxon>
        <taxon>Cellvibrionales</taxon>
        <taxon>Microbulbiferaceae</taxon>
        <taxon>Microbulbifer</taxon>
    </lineage>
</organism>
<evidence type="ECO:0000259" key="2">
    <source>
        <dbReference type="Pfam" id="PF00534"/>
    </source>
</evidence>
<name>A0A6P1TBC1_9GAMM</name>
<dbReference type="Gene3D" id="3.40.50.2000">
    <property type="entry name" value="Glycogen Phosphorylase B"/>
    <property type="match status" value="2"/>
</dbReference>
<dbReference type="InterPro" id="IPR028098">
    <property type="entry name" value="Glyco_trans_4-like_N"/>
</dbReference>
<dbReference type="CDD" id="cd03823">
    <property type="entry name" value="GT4_ExpE7-like"/>
    <property type="match status" value="1"/>
</dbReference>
<keyword evidence="6" id="KW-1185">Reference proteome</keyword>
<dbReference type="Proteomes" id="UP000464675">
    <property type="component" value="Chromosome"/>
</dbReference>
<feature type="domain" description="Glycosyl transferase family 1" evidence="2">
    <location>
        <begin position="238"/>
        <end position="379"/>
    </location>
</feature>
<reference evidence="5 6" key="1">
    <citation type="submission" date="2020-01" db="EMBL/GenBank/DDBJ databases">
        <title>The possibility of degradation of plastic by Microbulbifer hydrolyticus IRE-31.</title>
        <authorList>
            <person name="Liu L."/>
        </authorList>
    </citation>
    <scope>NUCLEOTIDE SEQUENCE [LARGE SCALE GENOMIC DNA]</scope>
    <source>
        <strain evidence="5 6">IRE-31</strain>
    </source>
</reference>
<dbReference type="Pfam" id="PF13439">
    <property type="entry name" value="Glyco_transf_4"/>
    <property type="match status" value="1"/>
</dbReference>
<dbReference type="GO" id="GO:0009103">
    <property type="term" value="P:lipopolysaccharide biosynthetic process"/>
    <property type="evidence" value="ECO:0007669"/>
    <property type="project" value="TreeGrafter"/>
</dbReference>
<dbReference type="InterPro" id="IPR001296">
    <property type="entry name" value="Glyco_trans_1"/>
</dbReference>